<dbReference type="EMBL" id="WAGX01000004">
    <property type="protein sequence ID" value="KAB1440076.1"/>
    <property type="molecule type" value="Genomic_DNA"/>
</dbReference>
<protein>
    <recommendedName>
        <fullName evidence="6">Tat pathway signal sequence domain protein</fullName>
    </recommendedName>
</protein>
<reference evidence="4 5" key="2">
    <citation type="submission" date="2020-02" db="EMBL/GenBank/DDBJ databases">
        <title>Candidatus Galacturonibacter soehngenii shows hetero-acetogenic catabolism of galacturonic acid but lacks a canonical carbon monoxide dehydrogenase/acetyl-CoA synthase complex.</title>
        <authorList>
            <person name="Diender M."/>
            <person name="Stouten G.R."/>
            <person name="Petersen J.F."/>
            <person name="Nielsen P.H."/>
            <person name="Dueholm M.S."/>
            <person name="Pronk J.T."/>
            <person name="Van Loosdrecht M.C.M."/>
        </authorList>
    </citation>
    <scope>NUCLEOTIDE SEQUENCE [LARGE SCALE GENOMIC DNA]</scope>
    <source>
        <strain evidence="4">GalUA</strain>
    </source>
</reference>
<reference evidence="4 5" key="1">
    <citation type="submission" date="2019-09" db="EMBL/GenBank/DDBJ databases">
        <authorList>
            <person name="Valk L.C."/>
        </authorList>
    </citation>
    <scope>NUCLEOTIDE SEQUENCE [LARGE SCALE GENOMIC DNA]</scope>
    <source>
        <strain evidence="4">GalUA</strain>
    </source>
</reference>
<dbReference type="InterPro" id="IPR048331">
    <property type="entry name" value="PcRGLX/YetA_3rd"/>
</dbReference>
<comment type="caution">
    <text evidence="4">The sequence shown here is derived from an EMBL/GenBank/DDBJ whole genome shotgun (WGS) entry which is preliminary data.</text>
</comment>
<evidence type="ECO:0008006" key="6">
    <source>
        <dbReference type="Google" id="ProtNLM"/>
    </source>
</evidence>
<dbReference type="PANTHER" id="PTHR40081:SF1">
    <property type="entry name" value="TAT PATHWAY SIGNAL SEQUENCE DOMAIN PROTEIN"/>
    <property type="match status" value="1"/>
</dbReference>
<dbReference type="RefSeq" id="WP_151143328.1">
    <property type="nucleotide sequence ID" value="NZ_WAGX01000004.1"/>
</dbReference>
<dbReference type="Proteomes" id="UP000461768">
    <property type="component" value="Unassembled WGS sequence"/>
</dbReference>
<dbReference type="Pfam" id="PF21345">
    <property type="entry name" value="PcRGLX_2nd"/>
    <property type="match status" value="1"/>
</dbReference>
<keyword evidence="5" id="KW-1185">Reference proteome</keyword>
<evidence type="ECO:0000259" key="2">
    <source>
        <dbReference type="Pfam" id="PF21345"/>
    </source>
</evidence>
<dbReference type="InterPro" id="IPR048330">
    <property type="entry name" value="PcRGLX/YetA_2nd"/>
</dbReference>
<evidence type="ECO:0000259" key="1">
    <source>
        <dbReference type="Pfam" id="PF19501"/>
    </source>
</evidence>
<feature type="domain" description="PcRGLX/YetA-like C-terminal alpha/alpha toroid" evidence="3">
    <location>
        <begin position="445"/>
        <end position="855"/>
    </location>
</feature>
<dbReference type="AlphaFoldDB" id="A0A7V7UD84"/>
<name>A0A7V7UD84_9FIRM</name>
<organism evidence="4 5">
    <name type="scientific">Candidatus Galacturonatibacter soehngenii</name>
    <dbReference type="NCBI Taxonomy" id="2307010"/>
    <lineage>
        <taxon>Bacteria</taxon>
        <taxon>Bacillati</taxon>
        <taxon>Bacillota</taxon>
        <taxon>Clostridia</taxon>
        <taxon>Lachnospirales</taxon>
        <taxon>Lachnospiraceae</taxon>
        <taxon>Candidatus Galacturonatibacter</taxon>
    </lineage>
</organism>
<dbReference type="Pfam" id="PF19501">
    <property type="entry name" value="PcRGLX_1st"/>
    <property type="match status" value="1"/>
</dbReference>
<dbReference type="OrthoDB" id="262615at2"/>
<feature type="domain" description="PcRGLX/YetA-like central beta-sandwich" evidence="2">
    <location>
        <begin position="91"/>
        <end position="428"/>
    </location>
</feature>
<proteinExistence type="predicted"/>
<dbReference type="PANTHER" id="PTHR40081">
    <property type="entry name" value="CONCANAVALIN A-LIKE LECTIN/GLUCANASE"/>
    <property type="match status" value="1"/>
</dbReference>
<accession>A0A7V7UD84</accession>
<sequence length="864" mass="100722">MEKIKMHFLENRKQYGYVNFGSVWEKGKVNRSDSFVLKVNEEKCELQSRVTAYWPDGSVKWAAHCANIKKEAQQITLEASTKQMEPKSFIQLTKTQGAIVIDTGKMKVAFANQGNYLIQEMDLDGKKSACQGQLIAILEERSEDEEIIIKKEVPYQSIIKETMIEEEGSQKIVIRISGVHKNEVTQREVLPFIVRFTLYYHSDEIHMTHTFFYDGIPEFDFLKGIGFQINCPLEGKLYNRHVKILGENGVFHEAMQLLLSWRPPIADSIYQKQLEGTFLHFDHEGDNKTLEAIEDMTIWSSYRVIQNSVNHYLIQKSTEKKNCCYISCVDGEKAKGVAGVFGENGGLMVGMRNFWEKYPSSIWIDEMKEDSCKITTWIWSPEHEAMDFRHYDDIGHANAYYEGFHELGATPYGIANTNEIILKGVTNRVATDIELDELYETIQKPAVLIASPKYYYEKKAFGLWSLPSYETTSQKWLEKQMDLAIEFYKNEVKQRSWYGLFHYGDFMHTYDRNRHCWRYDMGGYAWQNTELVPTYWLWYAFLRTGREDIYSLAEAMARHCSEVDVYHLGEYRGIGSRHNVIHWGCSCKEPRIAMAGHHRFFYYLTGDHRMEDIFEDVKDADFSSLHMDPLRFFYDKDKMVFKTHARSGPDWSSYVANWMTQWERKEDEHYKNKILVGIEDLKKAPLQLTSGSDYEYDPESGHLRYIGEFATGGSHLALCMGAAQIWMELADIIEDEEWEKMIADFGVFYFDTPKEKERKSKGITQSREFDHGYMAASMAAYGAHYYKDSTLANKVWKSLFDVIYTFSDKKGFEPVTVQENIFSKGLLEIPWISTNVTAQWCLNIIVALELIKQELKKNPFDYFE</sequence>
<feature type="domain" description="PcRGLX/YetA-like N-terminal RIFT barrel" evidence="1">
    <location>
        <begin position="3"/>
        <end position="79"/>
    </location>
</feature>
<gene>
    <name evidence="4" type="ORF">F7O84_06780</name>
</gene>
<evidence type="ECO:0000259" key="3">
    <source>
        <dbReference type="Pfam" id="PF21346"/>
    </source>
</evidence>
<evidence type="ECO:0000313" key="5">
    <source>
        <dbReference type="Proteomes" id="UP000461768"/>
    </source>
</evidence>
<dbReference type="InterPro" id="IPR045793">
    <property type="entry name" value="PcRGLX/YetA-like"/>
</dbReference>
<dbReference type="InterPro" id="IPR048329">
    <property type="entry name" value="PcRGLX_1st"/>
</dbReference>
<evidence type="ECO:0000313" key="4">
    <source>
        <dbReference type="EMBL" id="KAB1440076.1"/>
    </source>
</evidence>
<dbReference type="Pfam" id="PF21346">
    <property type="entry name" value="PcRGLX_3rd"/>
    <property type="match status" value="1"/>
</dbReference>